<dbReference type="InterPro" id="IPR001296">
    <property type="entry name" value="Glyco_trans_1"/>
</dbReference>
<dbReference type="PANTHER" id="PTHR12526">
    <property type="entry name" value="GLYCOSYLTRANSFERASE"/>
    <property type="match status" value="1"/>
</dbReference>
<accession>A0A1M5WDK8</accession>
<organism evidence="3 4">
    <name type="scientific">Wenyingzhuangia marina</name>
    <dbReference type="NCBI Taxonomy" id="1195760"/>
    <lineage>
        <taxon>Bacteria</taxon>
        <taxon>Pseudomonadati</taxon>
        <taxon>Bacteroidota</taxon>
        <taxon>Flavobacteriia</taxon>
        <taxon>Flavobacteriales</taxon>
        <taxon>Flavobacteriaceae</taxon>
        <taxon>Wenyingzhuangia</taxon>
    </lineage>
</organism>
<keyword evidence="4" id="KW-1185">Reference proteome</keyword>
<protein>
    <submittedName>
        <fullName evidence="3">Glycosyltransferase involved in cell wall bisynthesis</fullName>
    </submittedName>
</protein>
<dbReference type="Proteomes" id="UP000184109">
    <property type="component" value="Unassembled WGS sequence"/>
</dbReference>
<dbReference type="OrthoDB" id="9790710at2"/>
<dbReference type="RefSeq" id="WP_073121716.1">
    <property type="nucleotide sequence ID" value="NZ_BMEN01000006.1"/>
</dbReference>
<feature type="domain" description="Glycosyl transferase family 1" evidence="1">
    <location>
        <begin position="250"/>
        <end position="345"/>
    </location>
</feature>
<dbReference type="AlphaFoldDB" id="A0A1M5WDK8"/>
<name>A0A1M5WDK8_9FLAO</name>
<dbReference type="InterPro" id="IPR028098">
    <property type="entry name" value="Glyco_trans_4-like_N"/>
</dbReference>
<evidence type="ECO:0000313" key="4">
    <source>
        <dbReference type="Proteomes" id="UP000184109"/>
    </source>
</evidence>
<dbReference type="STRING" id="1195760.SAMN05444281_2317"/>
<feature type="domain" description="Glycosyltransferase subfamily 4-like N-terminal" evidence="2">
    <location>
        <begin position="43"/>
        <end position="163"/>
    </location>
</feature>
<dbReference type="EMBL" id="FQXQ01000005">
    <property type="protein sequence ID" value="SHH85314.1"/>
    <property type="molecule type" value="Genomic_DNA"/>
</dbReference>
<sequence length="372" mass="43330">MEAKRRIKIIQPTDWSFKPMDDYIASGGEAFSVSRFGYELFKEKGVDVEVISPNYDKWITRFLTKILRHEGSNLLLQLKLIIKSRKYDVVYYSADRHPYLLALARWLRICRTPVLMVCHFSYDTRAVNNKLKKTLLRAERWLVYRGMDKIIFNCETLMRLAEQDGKLPERHKENSGWGADLNYFARGDKDLNKNIQPYYFSAGGANRDYHTLISAFKKMPYNIVISCPKEVLLKEAPLTPNIIHFDYSKYGFERYEKLRSFYQDAKAVLIPITARNHVANGASVLVEALACGKPVLISDLPTDFVDVENEIIGRKVKMHDVNDWISQIEYMEKNPEKVTKMEENSLKLAQEKYNYELFSNNVVTHIKKLVNT</sequence>
<gene>
    <name evidence="3" type="ORF">SAMN05444281_2317</name>
</gene>
<evidence type="ECO:0000259" key="1">
    <source>
        <dbReference type="Pfam" id="PF00534"/>
    </source>
</evidence>
<dbReference type="Gene3D" id="3.40.50.2000">
    <property type="entry name" value="Glycogen Phosphorylase B"/>
    <property type="match status" value="2"/>
</dbReference>
<evidence type="ECO:0000259" key="2">
    <source>
        <dbReference type="Pfam" id="PF13439"/>
    </source>
</evidence>
<reference evidence="4" key="1">
    <citation type="submission" date="2016-11" db="EMBL/GenBank/DDBJ databases">
        <authorList>
            <person name="Varghese N."/>
            <person name="Submissions S."/>
        </authorList>
    </citation>
    <scope>NUCLEOTIDE SEQUENCE [LARGE SCALE GENOMIC DNA]</scope>
    <source>
        <strain evidence="4">DSM 100572</strain>
    </source>
</reference>
<proteinExistence type="predicted"/>
<dbReference type="SUPFAM" id="SSF53756">
    <property type="entry name" value="UDP-Glycosyltransferase/glycogen phosphorylase"/>
    <property type="match status" value="1"/>
</dbReference>
<evidence type="ECO:0000313" key="3">
    <source>
        <dbReference type="EMBL" id="SHH85314.1"/>
    </source>
</evidence>
<dbReference type="GO" id="GO:0016757">
    <property type="term" value="F:glycosyltransferase activity"/>
    <property type="evidence" value="ECO:0007669"/>
    <property type="project" value="InterPro"/>
</dbReference>
<dbReference type="Pfam" id="PF00534">
    <property type="entry name" value="Glycos_transf_1"/>
    <property type="match status" value="1"/>
</dbReference>
<keyword evidence="3" id="KW-0808">Transferase</keyword>
<dbReference type="Pfam" id="PF13439">
    <property type="entry name" value="Glyco_transf_4"/>
    <property type="match status" value="1"/>
</dbReference>